<dbReference type="OrthoDB" id="384721at2"/>
<organism evidence="2 3">
    <name type="scientific">Jeotgalibacillus proteolyticus</name>
    <dbReference type="NCBI Taxonomy" id="2082395"/>
    <lineage>
        <taxon>Bacteria</taxon>
        <taxon>Bacillati</taxon>
        <taxon>Bacillota</taxon>
        <taxon>Bacilli</taxon>
        <taxon>Bacillales</taxon>
        <taxon>Caryophanaceae</taxon>
        <taxon>Jeotgalibacillus</taxon>
    </lineage>
</organism>
<name>A0A2S5G8X6_9BACL</name>
<reference evidence="2 3" key="1">
    <citation type="submission" date="2018-02" db="EMBL/GenBank/DDBJ databases">
        <title>Jeotgalibacillus proteolyticum sp. nov. a protease producing bacterium isolated from ocean sediments of Laizhou Bay.</title>
        <authorList>
            <person name="Li Y."/>
        </authorList>
    </citation>
    <scope>NUCLEOTIDE SEQUENCE [LARGE SCALE GENOMIC DNA]</scope>
    <source>
        <strain evidence="2 3">22-7</strain>
    </source>
</reference>
<dbReference type="InterPro" id="IPR017946">
    <property type="entry name" value="PLC-like_Pdiesterase_TIM-brl"/>
</dbReference>
<dbReference type="CDD" id="cd08563">
    <property type="entry name" value="GDPD_TtGDE_like"/>
    <property type="match status" value="1"/>
</dbReference>
<dbReference type="Pfam" id="PF03009">
    <property type="entry name" value="GDPD"/>
    <property type="match status" value="1"/>
</dbReference>
<protein>
    <submittedName>
        <fullName evidence="2">Glycerophosphodiester phosphodiesterase</fullName>
    </submittedName>
</protein>
<dbReference type="GO" id="GO:0008081">
    <property type="term" value="F:phosphoric diester hydrolase activity"/>
    <property type="evidence" value="ECO:0007669"/>
    <property type="project" value="InterPro"/>
</dbReference>
<dbReference type="PROSITE" id="PS51704">
    <property type="entry name" value="GP_PDE"/>
    <property type="match status" value="1"/>
</dbReference>
<dbReference type="PANTHER" id="PTHR46211:SF1">
    <property type="entry name" value="GLYCEROPHOSPHODIESTER PHOSPHODIESTERASE, CYTOPLASMIC"/>
    <property type="match status" value="1"/>
</dbReference>
<keyword evidence="3" id="KW-1185">Reference proteome</keyword>
<sequence>MTTLYAHRGASRMCPENTMAAFRQAVREKADGIELDVQLSKDHKAVVIHDEAVDRTTNGTGEVKDLTLAELKSLDAGSWQNAACKEETIPTLEEVLAWIKGTDMKLNVELKTDVYPYEGIEQIVLEQLDRYGLKERTVISSFNPETLKRVRQLDGTIRLAVLVWDETKGMVKLAQKLKAEAIHAKKDFMFTKEAVKAAQAGIPIRLYTINDLSELDGISLSSIEGIFTDEPAKLRKELAAMLLE</sequence>
<dbReference type="SUPFAM" id="SSF51695">
    <property type="entry name" value="PLC-like phosphodiesterases"/>
    <property type="match status" value="1"/>
</dbReference>
<evidence type="ECO:0000313" key="3">
    <source>
        <dbReference type="Proteomes" id="UP000239047"/>
    </source>
</evidence>
<dbReference type="AlphaFoldDB" id="A0A2S5G8X6"/>
<gene>
    <name evidence="2" type="ORF">C4B60_16830</name>
</gene>
<proteinExistence type="predicted"/>
<dbReference type="GO" id="GO:0006629">
    <property type="term" value="P:lipid metabolic process"/>
    <property type="evidence" value="ECO:0007669"/>
    <property type="project" value="InterPro"/>
</dbReference>
<dbReference type="EMBL" id="PREZ01000006">
    <property type="protein sequence ID" value="PPA69446.1"/>
    <property type="molecule type" value="Genomic_DNA"/>
</dbReference>
<feature type="domain" description="GP-PDE" evidence="1">
    <location>
        <begin position="2"/>
        <end position="238"/>
    </location>
</feature>
<accession>A0A2S5G8X6</accession>
<dbReference type="InterPro" id="IPR030395">
    <property type="entry name" value="GP_PDE_dom"/>
</dbReference>
<evidence type="ECO:0000259" key="1">
    <source>
        <dbReference type="PROSITE" id="PS51704"/>
    </source>
</evidence>
<dbReference type="PANTHER" id="PTHR46211">
    <property type="entry name" value="GLYCEROPHOSPHORYL DIESTER PHOSPHODIESTERASE"/>
    <property type="match status" value="1"/>
</dbReference>
<evidence type="ECO:0000313" key="2">
    <source>
        <dbReference type="EMBL" id="PPA69446.1"/>
    </source>
</evidence>
<dbReference type="Proteomes" id="UP000239047">
    <property type="component" value="Unassembled WGS sequence"/>
</dbReference>
<dbReference type="Gene3D" id="3.20.20.190">
    <property type="entry name" value="Phosphatidylinositol (PI) phosphodiesterase"/>
    <property type="match status" value="1"/>
</dbReference>
<dbReference type="RefSeq" id="WP_104059184.1">
    <property type="nucleotide sequence ID" value="NZ_PREZ01000006.1"/>
</dbReference>
<comment type="caution">
    <text evidence="2">The sequence shown here is derived from an EMBL/GenBank/DDBJ whole genome shotgun (WGS) entry which is preliminary data.</text>
</comment>